<feature type="transmembrane region" description="Helical" evidence="1">
    <location>
        <begin position="185"/>
        <end position="205"/>
    </location>
</feature>
<keyword evidence="3" id="KW-1185">Reference proteome</keyword>
<evidence type="ECO:0000313" key="3">
    <source>
        <dbReference type="Proteomes" id="UP000318521"/>
    </source>
</evidence>
<dbReference type="Proteomes" id="UP000318521">
    <property type="component" value="Unassembled WGS sequence"/>
</dbReference>
<accession>A0A553ZWA4</accession>
<keyword evidence="1" id="KW-0472">Membrane</keyword>
<dbReference type="OrthoDB" id="2388530at2"/>
<name>A0A553ZWA4_9BACI</name>
<feature type="transmembrane region" description="Helical" evidence="1">
    <location>
        <begin position="65"/>
        <end position="86"/>
    </location>
</feature>
<dbReference type="AlphaFoldDB" id="A0A553ZWA4"/>
<reference evidence="2 3" key="1">
    <citation type="submission" date="2019-07" db="EMBL/GenBank/DDBJ databases">
        <authorList>
            <person name="Park Y.J."/>
            <person name="Jeong S.E."/>
            <person name="Jung H.S."/>
        </authorList>
    </citation>
    <scope>NUCLEOTIDE SEQUENCE [LARGE SCALE GENOMIC DNA]</scope>
    <source>
        <strain evidence="3">P16(2019)</strain>
    </source>
</reference>
<feature type="transmembrane region" description="Helical" evidence="1">
    <location>
        <begin position="12"/>
        <end position="35"/>
    </location>
</feature>
<keyword evidence="1" id="KW-1133">Transmembrane helix</keyword>
<dbReference type="EMBL" id="VLXZ01000009">
    <property type="protein sequence ID" value="TSB45713.1"/>
    <property type="molecule type" value="Genomic_DNA"/>
</dbReference>
<sequence length="215" mass="23753">MKIPASIGIGGWLFAIAYFLYEPFAIHATTVPYHWLLQPMSDLGVTECGRNTYALAPYDICSPHAYIVNVLFLLTSVALLIGSLYIYQQLKKDRVVQLANVGLIIFAGGIGFSVIPANVDFLWHTVPAILSMMIIGPSIGLYSMRLNKGKWLSYLSCALVIGLFISFFVMIFIPFELGGLLQRLFYLVAYVWGLAISLILSKGAVNEHAKIVSAR</sequence>
<feature type="transmembrane region" description="Helical" evidence="1">
    <location>
        <begin position="121"/>
        <end position="144"/>
    </location>
</feature>
<dbReference type="RefSeq" id="WP_143849495.1">
    <property type="nucleotide sequence ID" value="NZ_VLXZ01000009.1"/>
</dbReference>
<evidence type="ECO:0008006" key="4">
    <source>
        <dbReference type="Google" id="ProtNLM"/>
    </source>
</evidence>
<protein>
    <recommendedName>
        <fullName evidence="4">DUF998 domain-containing protein</fullName>
    </recommendedName>
</protein>
<organism evidence="2 3">
    <name type="scientific">Alkalicoccobacillus porphyridii</name>
    <dbReference type="NCBI Taxonomy" id="2597270"/>
    <lineage>
        <taxon>Bacteria</taxon>
        <taxon>Bacillati</taxon>
        <taxon>Bacillota</taxon>
        <taxon>Bacilli</taxon>
        <taxon>Bacillales</taxon>
        <taxon>Bacillaceae</taxon>
        <taxon>Alkalicoccobacillus</taxon>
    </lineage>
</organism>
<proteinExistence type="predicted"/>
<feature type="transmembrane region" description="Helical" evidence="1">
    <location>
        <begin position="151"/>
        <end position="173"/>
    </location>
</feature>
<gene>
    <name evidence="2" type="ORF">FN960_14595</name>
</gene>
<evidence type="ECO:0000313" key="2">
    <source>
        <dbReference type="EMBL" id="TSB45713.1"/>
    </source>
</evidence>
<keyword evidence="1" id="KW-0812">Transmembrane</keyword>
<comment type="caution">
    <text evidence="2">The sequence shown here is derived from an EMBL/GenBank/DDBJ whole genome shotgun (WGS) entry which is preliminary data.</text>
</comment>
<evidence type="ECO:0000256" key="1">
    <source>
        <dbReference type="SAM" id="Phobius"/>
    </source>
</evidence>
<feature type="transmembrane region" description="Helical" evidence="1">
    <location>
        <begin position="98"/>
        <end position="115"/>
    </location>
</feature>